<evidence type="ECO:0000313" key="3">
    <source>
        <dbReference type="Proteomes" id="UP001049176"/>
    </source>
</evidence>
<dbReference type="Pfam" id="PF00652">
    <property type="entry name" value="Ricin_B_lectin"/>
    <property type="match status" value="2"/>
</dbReference>
<proteinExistence type="predicted"/>
<dbReference type="RefSeq" id="XP_043004432.1">
    <property type="nucleotide sequence ID" value="XM_043157066.1"/>
</dbReference>
<dbReference type="AlphaFoldDB" id="A0A9P7UPG7"/>
<comment type="caution">
    <text evidence="2">The sequence shown here is derived from an EMBL/GenBank/DDBJ whole genome shotgun (WGS) entry which is preliminary data.</text>
</comment>
<dbReference type="SUPFAM" id="SSF50370">
    <property type="entry name" value="Ricin B-like lectins"/>
    <property type="match status" value="1"/>
</dbReference>
<dbReference type="SMART" id="SM00458">
    <property type="entry name" value="RICIN"/>
    <property type="match status" value="1"/>
</dbReference>
<evidence type="ECO:0000259" key="1">
    <source>
        <dbReference type="SMART" id="SM00458"/>
    </source>
</evidence>
<dbReference type="CDD" id="cd00161">
    <property type="entry name" value="beta-trefoil_Ricin-like"/>
    <property type="match status" value="1"/>
</dbReference>
<dbReference type="OrthoDB" id="6770063at2759"/>
<dbReference type="PROSITE" id="PS50231">
    <property type="entry name" value="RICIN_B_LECTIN"/>
    <property type="match status" value="2"/>
</dbReference>
<name>A0A9P7UPG7_9AGAR</name>
<keyword evidence="3" id="KW-1185">Reference proteome</keyword>
<dbReference type="InterPro" id="IPR000772">
    <property type="entry name" value="Ricin_B_lectin"/>
</dbReference>
<dbReference type="Gene3D" id="2.80.10.50">
    <property type="match status" value="2"/>
</dbReference>
<dbReference type="KEGG" id="more:E1B28_012002"/>
<dbReference type="EMBL" id="CM032188">
    <property type="protein sequence ID" value="KAG7087961.1"/>
    <property type="molecule type" value="Genomic_DNA"/>
</dbReference>
<sequence length="221" mass="23825">MLHLNRSALLVTGYSSLPFFFRHHHGGADFHFKCLDVTDGINADGTKLQVWACVNGSTNQQWISTTDLTFQWAGTNKCIDLTDGNITDGNQLQIWTCDSNNSNQKWTVNPIQPPPTHNQLLAVGGPQHITSQCMTASVNADGARVALARCVDTASTFPGGNYTWVLPSPGTTGQIKTFDGTKCLDVRAGDGSNGNTLQVWSCSEGNINQLWNIDIDGPSGS</sequence>
<dbReference type="GeneID" id="66081077"/>
<accession>A0A9P7UPG7</accession>
<evidence type="ECO:0000313" key="2">
    <source>
        <dbReference type="EMBL" id="KAG7087961.1"/>
    </source>
</evidence>
<dbReference type="InterPro" id="IPR035992">
    <property type="entry name" value="Ricin_B-like_lectins"/>
</dbReference>
<feature type="domain" description="Ricin B lectin" evidence="1">
    <location>
        <begin position="64"/>
        <end position="214"/>
    </location>
</feature>
<protein>
    <recommendedName>
        <fullName evidence="1">Ricin B lectin domain-containing protein</fullName>
    </recommendedName>
</protein>
<gene>
    <name evidence="2" type="ORF">E1B28_012002</name>
</gene>
<organism evidence="2 3">
    <name type="scientific">Marasmius oreades</name>
    <name type="common">fairy-ring Marasmius</name>
    <dbReference type="NCBI Taxonomy" id="181124"/>
    <lineage>
        <taxon>Eukaryota</taxon>
        <taxon>Fungi</taxon>
        <taxon>Dikarya</taxon>
        <taxon>Basidiomycota</taxon>
        <taxon>Agaricomycotina</taxon>
        <taxon>Agaricomycetes</taxon>
        <taxon>Agaricomycetidae</taxon>
        <taxon>Agaricales</taxon>
        <taxon>Marasmiineae</taxon>
        <taxon>Marasmiaceae</taxon>
        <taxon>Marasmius</taxon>
    </lineage>
</organism>
<dbReference type="Proteomes" id="UP001049176">
    <property type="component" value="Chromosome 8"/>
</dbReference>
<reference evidence="2" key="1">
    <citation type="journal article" date="2021" name="Genome Biol. Evol.">
        <title>The assembled and annotated genome of the fairy-ring fungus Marasmius oreades.</title>
        <authorList>
            <person name="Hiltunen M."/>
            <person name="Ament-Velasquez S.L."/>
            <person name="Johannesson H."/>
        </authorList>
    </citation>
    <scope>NUCLEOTIDE SEQUENCE</scope>
    <source>
        <strain evidence="2">03SP1</strain>
    </source>
</reference>